<evidence type="ECO:0000256" key="6">
    <source>
        <dbReference type="ARBA" id="ARBA00023004"/>
    </source>
</evidence>
<evidence type="ECO:0000313" key="10">
    <source>
        <dbReference type="EnsemblMetazoa" id="PHUM293030-PA"/>
    </source>
</evidence>
<dbReference type="GeneID" id="8229694"/>
<dbReference type="OMA" id="VSGCPMR"/>
<dbReference type="InterPro" id="IPR027417">
    <property type="entry name" value="P-loop_NTPase"/>
</dbReference>
<dbReference type="HOGENOM" id="CLU_024839_0_1_1"/>
<dbReference type="CDD" id="cd02037">
    <property type="entry name" value="Mrp_NBP35"/>
    <property type="match status" value="1"/>
</dbReference>
<dbReference type="CTD" id="8229694"/>
<protein>
    <recommendedName>
        <fullName evidence="8">Cytosolic Fe-S cluster assembly factor NUBP1 homolog</fullName>
    </recommendedName>
</protein>
<dbReference type="PANTHER" id="PTHR23264:SF35">
    <property type="entry name" value="CYTOSOLIC FE-S CLUSTER ASSEMBLY FACTOR NUBP1"/>
    <property type="match status" value="1"/>
</dbReference>
<comment type="similarity">
    <text evidence="8">Belongs to the Mrp/NBP35 ATP-binding proteins family. NUBP1/NBP35 subfamily.</text>
</comment>
<reference evidence="9" key="1">
    <citation type="submission" date="2007-04" db="EMBL/GenBank/DDBJ databases">
        <title>Annotation of Pediculus humanus corporis strain USDA.</title>
        <authorList>
            <person name="Kirkness E."/>
            <person name="Hannick L."/>
            <person name="Hass B."/>
            <person name="Bruggner R."/>
            <person name="Lawson D."/>
            <person name="Bidwell S."/>
            <person name="Joardar V."/>
            <person name="Caler E."/>
            <person name="Walenz B."/>
            <person name="Inman J."/>
            <person name="Schobel S."/>
            <person name="Galinsky K."/>
            <person name="Amedeo P."/>
            <person name="Strausberg R."/>
        </authorList>
    </citation>
    <scope>NUCLEOTIDE SEQUENCE</scope>
    <source>
        <strain evidence="9">USDA</strain>
    </source>
</reference>
<dbReference type="GO" id="GO:0051539">
    <property type="term" value="F:4 iron, 4 sulfur cluster binding"/>
    <property type="evidence" value="ECO:0007669"/>
    <property type="project" value="UniProtKB-UniRule"/>
</dbReference>
<feature type="binding site" evidence="8">
    <location>
        <position position="28"/>
    </location>
    <ligand>
        <name>[4Fe-4S] cluster</name>
        <dbReference type="ChEBI" id="CHEBI:49883"/>
        <label>1</label>
    </ligand>
</feature>
<dbReference type="GO" id="GO:0140663">
    <property type="term" value="F:ATP-dependent FeS chaperone activity"/>
    <property type="evidence" value="ECO:0007669"/>
    <property type="project" value="InterPro"/>
</dbReference>
<dbReference type="EMBL" id="AAZO01003397">
    <property type="status" value="NOT_ANNOTATED_CDS"/>
    <property type="molecule type" value="Genomic_DNA"/>
</dbReference>
<dbReference type="FunFam" id="3.40.50.300:FF:001759">
    <property type="entry name" value="Cytosolic Fe-S cluster assembly factor NUBP1 homolog"/>
    <property type="match status" value="1"/>
</dbReference>
<dbReference type="Proteomes" id="UP000009046">
    <property type="component" value="Unassembled WGS sequence"/>
</dbReference>
<evidence type="ECO:0000256" key="1">
    <source>
        <dbReference type="ARBA" id="ARBA00022485"/>
    </source>
</evidence>
<evidence type="ECO:0000256" key="4">
    <source>
        <dbReference type="ARBA" id="ARBA00022741"/>
    </source>
</evidence>
<dbReference type="FunCoup" id="E0VLR7">
    <property type="interactions" value="758"/>
</dbReference>
<dbReference type="OrthoDB" id="1741334at2759"/>
<comment type="function">
    <text evidence="8">Component of the cytosolic iron-sulfur (Fe/S) protein assembly (CIA) machinery. Required for maturation of extramitochondrial Fe-S proteins. The NUBP1-NUBP2 heterotetramer forms a Fe-S scaffold complex, mediating the de novo assembly of an Fe-S cluster and its transfer to target apoproteins.</text>
</comment>
<keyword evidence="11" id="KW-1185">Reference proteome</keyword>
<proteinExistence type="inferred from homology"/>
<gene>
    <name evidence="10" type="primary">8229694</name>
    <name evidence="9" type="ORF">Phum_PHUM293030</name>
</gene>
<dbReference type="EMBL" id="DS235281">
    <property type="protein sequence ID" value="EEB14323.1"/>
    <property type="molecule type" value="Genomic_DNA"/>
</dbReference>
<dbReference type="Gene3D" id="3.40.50.300">
    <property type="entry name" value="P-loop containing nucleotide triphosphate hydrolases"/>
    <property type="match status" value="1"/>
</dbReference>
<keyword evidence="6 8" id="KW-0408">Iron</keyword>
<evidence type="ECO:0000256" key="8">
    <source>
        <dbReference type="HAMAP-Rule" id="MF_03038"/>
    </source>
</evidence>
<comment type="cofactor">
    <cofactor evidence="8">
        <name>[4Fe-4S] cluster</name>
        <dbReference type="ChEBI" id="CHEBI:49883"/>
    </cofactor>
    <text evidence="8">Binds 4 [4Fe-4S] clusters per heterotetramer. Contains two stable clusters in the N-termini of NUBP1 and two labile, bridging clusters between subunits of the NUBP1-NUBP2 heterotetramer.</text>
</comment>
<feature type="binding site" evidence="8">
    <location>
        <position position="34"/>
    </location>
    <ligand>
        <name>[4Fe-4S] cluster</name>
        <dbReference type="ChEBI" id="CHEBI:49883"/>
        <label>1</label>
    </ligand>
</feature>
<sequence length="317" mass="34278">MADNSVINEHCPGVNSNLAGKVSACEGCPNQNICSSGVTKTDPGIALVKQRLDEVRHKILILSGKGGVGKSTFTSLLGRYLANSLDTKNIGICDIDICGPSIPRMMGTLQEEVHNSGSGWSPIFVEDNLSVMSIGFLLGRPNEAVIWRGPKKNAMIRQFLSDVDWGQLEYLLVDTPPGTSDEHLSVFNYLKHTNLSGALIITTPEEVSLLDVRKEIDFCKKVNIPILGVVENMSCFTCPNCSKSSEIFAAKTGGALKMCSDLNVPFLGKLPMDPKLARACDEGKDFLTEFKSSSAAEAFTEIAKNTKQKNTVGCWDA</sequence>
<dbReference type="HAMAP" id="MF_03038">
    <property type="entry name" value="NUBP1"/>
    <property type="match status" value="1"/>
</dbReference>
<evidence type="ECO:0000256" key="5">
    <source>
        <dbReference type="ARBA" id="ARBA00022840"/>
    </source>
</evidence>
<dbReference type="KEGG" id="phu:Phum_PHUM293030"/>
<reference evidence="9" key="2">
    <citation type="submission" date="2007-04" db="EMBL/GenBank/DDBJ databases">
        <title>The genome of the human body louse.</title>
        <authorList>
            <consortium name="The Human Body Louse Genome Consortium"/>
            <person name="Kirkness E."/>
            <person name="Walenz B."/>
            <person name="Hass B."/>
            <person name="Bruggner R."/>
            <person name="Strausberg R."/>
        </authorList>
    </citation>
    <scope>NUCLEOTIDE SEQUENCE</scope>
    <source>
        <strain evidence="9">USDA</strain>
    </source>
</reference>
<dbReference type="RefSeq" id="XP_002427061.1">
    <property type="nucleotide sequence ID" value="XM_002427016.1"/>
</dbReference>
<dbReference type="eggNOG" id="KOG3022">
    <property type="taxonomic scope" value="Eukaryota"/>
</dbReference>
<evidence type="ECO:0000256" key="2">
    <source>
        <dbReference type="ARBA" id="ARBA00022490"/>
    </source>
</evidence>
<dbReference type="EnsemblMetazoa" id="PHUM293030-RA">
    <property type="protein sequence ID" value="PHUM293030-PA"/>
    <property type="gene ID" value="PHUM293030"/>
</dbReference>
<evidence type="ECO:0000313" key="11">
    <source>
        <dbReference type="Proteomes" id="UP000009046"/>
    </source>
</evidence>
<dbReference type="GO" id="GO:0016226">
    <property type="term" value="P:iron-sulfur cluster assembly"/>
    <property type="evidence" value="ECO:0007669"/>
    <property type="project" value="UniProtKB-UniRule"/>
</dbReference>
<feature type="binding site" evidence="8">
    <location>
        <position position="25"/>
    </location>
    <ligand>
        <name>[4Fe-4S] cluster</name>
        <dbReference type="ChEBI" id="CHEBI:49883"/>
        <label>1</label>
    </ligand>
</feature>
<comment type="subunit">
    <text evidence="8">Heterotetramer of 2 NUBP1 and 2 NUBP2 chains.</text>
</comment>
<evidence type="ECO:0000256" key="3">
    <source>
        <dbReference type="ARBA" id="ARBA00022723"/>
    </source>
</evidence>
<dbReference type="Pfam" id="PF10609">
    <property type="entry name" value="ParA"/>
    <property type="match status" value="1"/>
</dbReference>
<dbReference type="GO" id="GO:0005829">
    <property type="term" value="C:cytosol"/>
    <property type="evidence" value="ECO:0007669"/>
    <property type="project" value="TreeGrafter"/>
</dbReference>
<dbReference type="GO" id="GO:0005524">
    <property type="term" value="F:ATP binding"/>
    <property type="evidence" value="ECO:0007669"/>
    <property type="project" value="UniProtKB-KW"/>
</dbReference>
<name>E0VLR7_PEDHC</name>
<comment type="subcellular location">
    <subcellularLocation>
        <location evidence="8">Cytoplasm</location>
    </subcellularLocation>
</comment>
<organism>
    <name type="scientific">Pediculus humanus subsp. corporis</name>
    <name type="common">Body louse</name>
    <dbReference type="NCBI Taxonomy" id="121224"/>
    <lineage>
        <taxon>Eukaryota</taxon>
        <taxon>Metazoa</taxon>
        <taxon>Ecdysozoa</taxon>
        <taxon>Arthropoda</taxon>
        <taxon>Hexapoda</taxon>
        <taxon>Insecta</taxon>
        <taxon>Pterygota</taxon>
        <taxon>Neoptera</taxon>
        <taxon>Paraneoptera</taxon>
        <taxon>Psocodea</taxon>
        <taxon>Troctomorpha</taxon>
        <taxon>Phthiraptera</taxon>
        <taxon>Anoplura</taxon>
        <taxon>Pediculidae</taxon>
        <taxon>Pediculus</taxon>
    </lineage>
</organism>
<keyword evidence="5 8" id="KW-0067">ATP-binding</keyword>
<dbReference type="SUPFAM" id="SSF52540">
    <property type="entry name" value="P-loop containing nucleoside triphosphate hydrolases"/>
    <property type="match status" value="1"/>
</dbReference>
<dbReference type="InParanoid" id="E0VLR7"/>
<feature type="binding site" evidence="8">
    <location>
        <position position="241"/>
    </location>
    <ligand>
        <name>[4Fe-4S] cluster</name>
        <dbReference type="ChEBI" id="CHEBI:49883"/>
        <label>2</label>
        <note>ligand shared with heterodimeric partner</note>
    </ligand>
</feature>
<dbReference type="InterPro" id="IPR019591">
    <property type="entry name" value="Mrp/NBP35_ATP-bd"/>
</dbReference>
<keyword evidence="4 8" id="KW-0547">Nucleotide-binding</keyword>
<dbReference type="HAMAP" id="MF_02040">
    <property type="entry name" value="Mrp_NBP35"/>
    <property type="match status" value="1"/>
</dbReference>
<dbReference type="InterPro" id="IPR028601">
    <property type="entry name" value="NUBP1/Nbp35"/>
</dbReference>
<accession>E0VLR7</accession>
<dbReference type="AlphaFoldDB" id="E0VLR7"/>
<evidence type="ECO:0000256" key="7">
    <source>
        <dbReference type="ARBA" id="ARBA00023014"/>
    </source>
</evidence>
<dbReference type="InterPro" id="IPR033756">
    <property type="entry name" value="YlxH/NBP35"/>
</dbReference>
<keyword evidence="3 8" id="KW-0479">Metal-binding</keyword>
<dbReference type="GO" id="GO:0046872">
    <property type="term" value="F:metal ion binding"/>
    <property type="evidence" value="ECO:0007669"/>
    <property type="project" value="UniProtKB-KW"/>
</dbReference>
<reference evidence="10" key="3">
    <citation type="submission" date="2021-02" db="UniProtKB">
        <authorList>
            <consortium name="EnsemblMetazoa"/>
        </authorList>
    </citation>
    <scope>IDENTIFICATION</scope>
    <source>
        <strain evidence="10">USDA</strain>
    </source>
</reference>
<keyword evidence="2 8" id="KW-0963">Cytoplasm</keyword>
<dbReference type="STRING" id="121224.E0VLR7"/>
<evidence type="ECO:0000313" key="9">
    <source>
        <dbReference type="EMBL" id="EEB14323.1"/>
    </source>
</evidence>
<dbReference type="VEuPathDB" id="VectorBase:PHUM293030"/>
<feature type="binding site" evidence="8">
    <location>
        <position position="11"/>
    </location>
    <ligand>
        <name>[4Fe-4S] cluster</name>
        <dbReference type="ChEBI" id="CHEBI:49883"/>
        <label>1</label>
    </ligand>
</feature>
<keyword evidence="7 8" id="KW-0411">Iron-sulfur</keyword>
<dbReference type="PANTHER" id="PTHR23264">
    <property type="entry name" value="NUCLEOTIDE-BINDING PROTEIN NBP35 YEAST -RELATED"/>
    <property type="match status" value="1"/>
</dbReference>
<feature type="binding site" evidence="8">
    <location>
        <position position="238"/>
    </location>
    <ligand>
        <name>[4Fe-4S] cluster</name>
        <dbReference type="ChEBI" id="CHEBI:49883"/>
        <label>2</label>
        <note>ligand shared with heterodimeric partner</note>
    </ligand>
</feature>
<feature type="binding site" evidence="8">
    <location>
        <begin position="64"/>
        <end position="71"/>
    </location>
    <ligand>
        <name>ATP</name>
        <dbReference type="ChEBI" id="CHEBI:30616"/>
    </ligand>
</feature>
<keyword evidence="1 8" id="KW-0004">4Fe-4S</keyword>